<gene>
    <name evidence="3" type="ORF">Plec18167_002411</name>
</gene>
<dbReference type="PANTHER" id="PTHR23244">
    <property type="entry name" value="KELCH REPEAT DOMAIN"/>
    <property type="match status" value="1"/>
</dbReference>
<keyword evidence="2" id="KW-1133">Transmembrane helix</keyword>
<feature type="transmembrane region" description="Helical" evidence="2">
    <location>
        <begin position="404"/>
        <end position="428"/>
    </location>
</feature>
<keyword evidence="2" id="KW-0472">Membrane</keyword>
<dbReference type="Proteomes" id="UP001583193">
    <property type="component" value="Unassembled WGS sequence"/>
</dbReference>
<dbReference type="Gene3D" id="2.120.10.80">
    <property type="entry name" value="Kelch-type beta propeller"/>
    <property type="match status" value="1"/>
</dbReference>
<proteinExistence type="predicted"/>
<feature type="region of interest" description="Disordered" evidence="1">
    <location>
        <begin position="487"/>
        <end position="510"/>
    </location>
</feature>
<evidence type="ECO:0008006" key="5">
    <source>
        <dbReference type="Google" id="ProtNLM"/>
    </source>
</evidence>
<feature type="region of interest" description="Disordered" evidence="1">
    <location>
        <begin position="436"/>
        <end position="455"/>
    </location>
</feature>
<dbReference type="SUPFAM" id="SSF50965">
    <property type="entry name" value="Galactose oxidase, central domain"/>
    <property type="match status" value="1"/>
</dbReference>
<keyword evidence="2" id="KW-0812">Transmembrane</keyword>
<name>A0ABR3Y6G1_9EURO</name>
<organism evidence="3 4">
    <name type="scientific">Paecilomyces lecythidis</name>
    <dbReference type="NCBI Taxonomy" id="3004212"/>
    <lineage>
        <taxon>Eukaryota</taxon>
        <taxon>Fungi</taxon>
        <taxon>Dikarya</taxon>
        <taxon>Ascomycota</taxon>
        <taxon>Pezizomycotina</taxon>
        <taxon>Eurotiomycetes</taxon>
        <taxon>Eurotiomycetidae</taxon>
        <taxon>Eurotiales</taxon>
        <taxon>Thermoascaceae</taxon>
        <taxon>Paecilomyces</taxon>
    </lineage>
</organism>
<accession>A0ABR3Y6G1</accession>
<dbReference type="InterPro" id="IPR015915">
    <property type="entry name" value="Kelch-typ_b-propeller"/>
</dbReference>
<dbReference type="EMBL" id="JAVDPF010000005">
    <property type="protein sequence ID" value="KAL1883407.1"/>
    <property type="molecule type" value="Genomic_DNA"/>
</dbReference>
<evidence type="ECO:0000256" key="2">
    <source>
        <dbReference type="SAM" id="Phobius"/>
    </source>
</evidence>
<comment type="caution">
    <text evidence="3">The sequence shown here is derived from an EMBL/GenBank/DDBJ whole genome shotgun (WGS) entry which is preliminary data.</text>
</comment>
<evidence type="ECO:0000256" key="1">
    <source>
        <dbReference type="SAM" id="MobiDB-lite"/>
    </source>
</evidence>
<reference evidence="3 4" key="1">
    <citation type="journal article" date="2024" name="IMA Fungus">
        <title>IMA Genome - F19 : A genome assembly and annotation guide to empower mycologists, including annotated draft genome sequences of Ceratocystis pirilliformis, Diaporthe australafricana, Fusarium ophioides, Paecilomyces lecythidis, and Sporothrix stenoceras.</title>
        <authorList>
            <person name="Aylward J."/>
            <person name="Wilson A.M."/>
            <person name="Visagie C.M."/>
            <person name="Spraker J."/>
            <person name="Barnes I."/>
            <person name="Buitendag C."/>
            <person name="Ceriani C."/>
            <person name="Del Mar Angel L."/>
            <person name="du Plessis D."/>
            <person name="Fuchs T."/>
            <person name="Gasser K."/>
            <person name="Kramer D."/>
            <person name="Li W."/>
            <person name="Munsamy K."/>
            <person name="Piso A."/>
            <person name="Price J.L."/>
            <person name="Sonnekus B."/>
            <person name="Thomas C."/>
            <person name="van der Nest A."/>
            <person name="van Dijk A."/>
            <person name="van Heerden A."/>
            <person name="van Vuuren N."/>
            <person name="Yilmaz N."/>
            <person name="Duong T.A."/>
            <person name="van der Merwe N.A."/>
            <person name="Wingfield M.J."/>
            <person name="Wingfield B.D."/>
        </authorList>
    </citation>
    <scope>NUCLEOTIDE SEQUENCE [LARGE SCALE GENOMIC DNA]</scope>
    <source>
        <strain evidence="3 4">CMW 18167</strain>
    </source>
</reference>
<dbReference type="InterPro" id="IPR011043">
    <property type="entry name" value="Gal_Oxase/kelch_b-propeller"/>
</dbReference>
<dbReference type="Pfam" id="PF24681">
    <property type="entry name" value="Kelch_KLHDC2_KLHL20_DRC7"/>
    <property type="match status" value="1"/>
</dbReference>
<evidence type="ECO:0000313" key="3">
    <source>
        <dbReference type="EMBL" id="KAL1883407.1"/>
    </source>
</evidence>
<dbReference type="PANTHER" id="PTHR23244:SF497">
    <property type="entry name" value="WALL ANCHORED PROTEIN, PUTATIVE-RELATED"/>
    <property type="match status" value="1"/>
</dbReference>
<protein>
    <recommendedName>
        <fullName evidence="5">Cell wall anchored protein</fullName>
    </recommendedName>
</protein>
<keyword evidence="4" id="KW-1185">Reference proteome</keyword>
<sequence>MSTSWDWKSNISIVKVNKTANPQTGTFPPVVGHAALYRGGDSDNNIYLYGGTVDFTNTTFPGWQYPTSNQYSLWSYDTVARTWNQYDVTLNAPERPASGAYAEAPELNLGFWLNGEIDTGSDNNLALKPGFERYLDGFVVIDTDKQMALNVSTATLDRTPRIGGGLAYVPGVGPKGIVVAIGGTTRSVSESSNSSSATYLSMGTVDLIDVASIDSTDQNGTWYSQQTSGDIPDPRIEFCLIAMEAPDNSSHNIYLYGGRDGDQIFDQVYILSLPSFTWTKVYEGQSPRFGHTCNMVGARQMITIGGSADTDLTNGCDWETKSVAIYDLTALTWGSVYNAYAPKYEVPSLLYQVIGGSGNGSANVTAPVSGFNSSALADLFQYTGPGVTGGSGSDAKKSGISGGAIAGAVVGSIAGAALIAGLAVFLILRRRRATHSQQPYYSTTDPKDDNDTSAIARNPDQRAELASNRALNELSSERNVHELALNPGSHKQVLDGEVAELDGSPASWKR</sequence>
<evidence type="ECO:0000313" key="4">
    <source>
        <dbReference type="Proteomes" id="UP001583193"/>
    </source>
</evidence>